<evidence type="ECO:0000256" key="8">
    <source>
        <dbReference type="ARBA" id="ARBA00023157"/>
    </source>
</evidence>
<protein>
    <submittedName>
        <fullName evidence="12">Putative membrane protein</fullName>
    </submittedName>
</protein>
<dbReference type="SUPFAM" id="SSF52833">
    <property type="entry name" value="Thioredoxin-like"/>
    <property type="match status" value="1"/>
</dbReference>
<feature type="transmembrane region" description="Helical" evidence="10">
    <location>
        <begin position="136"/>
        <end position="157"/>
    </location>
</feature>
<dbReference type="EMBL" id="ASSJ01000047">
    <property type="protein sequence ID" value="ERN41585.1"/>
    <property type="molecule type" value="Genomic_DNA"/>
</dbReference>
<gene>
    <name evidence="12" type="ORF">KR51_00018040</name>
</gene>
<proteinExistence type="inferred from homology"/>
<evidence type="ECO:0000256" key="1">
    <source>
        <dbReference type="ARBA" id="ARBA00004141"/>
    </source>
</evidence>
<dbReference type="GO" id="GO:0048038">
    <property type="term" value="F:quinone binding"/>
    <property type="evidence" value="ECO:0007669"/>
    <property type="project" value="UniProtKB-KW"/>
</dbReference>
<feature type="transmembrane region" description="Helical" evidence="10">
    <location>
        <begin position="108"/>
        <end position="130"/>
    </location>
</feature>
<feature type="transmembrane region" description="Helical" evidence="10">
    <location>
        <begin position="65"/>
        <end position="87"/>
    </location>
</feature>
<dbReference type="InterPro" id="IPR044698">
    <property type="entry name" value="VKOR/LTO1"/>
</dbReference>
<evidence type="ECO:0000256" key="5">
    <source>
        <dbReference type="ARBA" id="ARBA00022989"/>
    </source>
</evidence>
<dbReference type="InterPro" id="IPR036249">
    <property type="entry name" value="Thioredoxin-like_sf"/>
</dbReference>
<dbReference type="OrthoDB" id="185994at2"/>
<comment type="caution">
    <text evidence="12">The sequence shown here is derived from an EMBL/GenBank/DDBJ whole genome shotgun (WGS) entry which is preliminary data.</text>
</comment>
<evidence type="ECO:0000256" key="6">
    <source>
        <dbReference type="ARBA" id="ARBA00023002"/>
    </source>
</evidence>
<feature type="transmembrane region" description="Helical" evidence="10">
    <location>
        <begin position="166"/>
        <end position="185"/>
    </location>
</feature>
<dbReference type="PANTHER" id="PTHR34573">
    <property type="entry name" value="VKC DOMAIN-CONTAINING PROTEIN"/>
    <property type="match status" value="1"/>
</dbReference>
<dbReference type="CDD" id="cd12916">
    <property type="entry name" value="VKOR_1"/>
    <property type="match status" value="1"/>
</dbReference>
<dbReference type="InterPro" id="IPR038354">
    <property type="entry name" value="VKOR_sf"/>
</dbReference>
<evidence type="ECO:0000313" key="12">
    <source>
        <dbReference type="EMBL" id="ERN41585.1"/>
    </source>
</evidence>
<evidence type="ECO:0000256" key="10">
    <source>
        <dbReference type="SAM" id="Phobius"/>
    </source>
</evidence>
<dbReference type="RefSeq" id="WP_022606650.1">
    <property type="nucleotide sequence ID" value="NZ_ASSJ01000047.1"/>
</dbReference>
<reference evidence="12 13" key="1">
    <citation type="submission" date="2013-05" db="EMBL/GenBank/DDBJ databases">
        <title>Draft genome sequence of Rubidibacter lacunae KORDI 51-2.</title>
        <authorList>
            <person name="Choi D.H."/>
            <person name="Noh J.H."/>
            <person name="Kwon K.-K."/>
            <person name="Lee J.-H."/>
            <person name="Ryu J.-Y."/>
        </authorList>
    </citation>
    <scope>NUCLEOTIDE SEQUENCE [LARGE SCALE GENOMIC DNA]</scope>
    <source>
        <strain evidence="12 13">KORDI 51-2</strain>
    </source>
</reference>
<evidence type="ECO:0000259" key="11">
    <source>
        <dbReference type="SMART" id="SM00756"/>
    </source>
</evidence>
<comment type="subcellular location">
    <subcellularLocation>
        <location evidence="1">Membrane</location>
        <topology evidence="1">Multi-pass membrane protein</topology>
    </subcellularLocation>
</comment>
<evidence type="ECO:0000256" key="3">
    <source>
        <dbReference type="ARBA" id="ARBA00022692"/>
    </source>
</evidence>
<dbReference type="eggNOG" id="COG4243">
    <property type="taxonomic scope" value="Bacteria"/>
</dbReference>
<keyword evidence="8" id="KW-1015">Disulfide bond</keyword>
<dbReference type="GO" id="GO:0016020">
    <property type="term" value="C:membrane"/>
    <property type="evidence" value="ECO:0007669"/>
    <property type="project" value="UniProtKB-SubCell"/>
</dbReference>
<dbReference type="InterPro" id="IPR012932">
    <property type="entry name" value="VKOR"/>
</dbReference>
<name>U5DPH2_9CHRO</name>
<sequence>MSRRRKQLPWIQIWSRPLIGAIAILGAILTAYLTVSALSGASVACTAEAAGSGCNNVLSSSYAKVFGLPLSLFGLLAYLSMATFSLGPLAVDREQQRSLRNKLENWTWLLLLAGATSMTVFSGYLMYVLATELQTACPYCIGSAAFAVSMLILVLLGREWEDSGQVIFTGIVVGLVTLVGTLGVYSEKPVVAQGDRIVITQPTSPPTPGKGWQIDTQSGEAEIALAEHLTAVGAKKYGAFWCPHCHEQKQLFGKEAFQKIDYIECADPGTNVQSPACKTAGVRSYPSWEIDGELYPGLQTPEELAALSGYEGPSNFKYLLPGRS</sequence>
<accession>U5DPH2</accession>
<dbReference type="SMART" id="SM00756">
    <property type="entry name" value="VKc"/>
    <property type="match status" value="1"/>
</dbReference>
<dbReference type="Gene3D" id="1.20.1440.130">
    <property type="entry name" value="VKOR domain"/>
    <property type="match status" value="1"/>
</dbReference>
<evidence type="ECO:0000256" key="2">
    <source>
        <dbReference type="ARBA" id="ARBA00006214"/>
    </source>
</evidence>
<evidence type="ECO:0000256" key="4">
    <source>
        <dbReference type="ARBA" id="ARBA00022719"/>
    </source>
</evidence>
<organism evidence="12 13">
    <name type="scientific">Rubidibacter lacunae KORDI 51-2</name>
    <dbReference type="NCBI Taxonomy" id="582515"/>
    <lineage>
        <taxon>Bacteria</taxon>
        <taxon>Bacillati</taxon>
        <taxon>Cyanobacteriota</taxon>
        <taxon>Cyanophyceae</taxon>
        <taxon>Oscillatoriophycideae</taxon>
        <taxon>Chroococcales</taxon>
        <taxon>Aphanothecaceae</taxon>
        <taxon>Rubidibacter</taxon>
    </lineage>
</organism>
<dbReference type="InParanoid" id="U5DPH2"/>
<dbReference type="GO" id="GO:0016491">
    <property type="term" value="F:oxidoreductase activity"/>
    <property type="evidence" value="ECO:0007669"/>
    <property type="project" value="UniProtKB-KW"/>
</dbReference>
<evidence type="ECO:0000256" key="7">
    <source>
        <dbReference type="ARBA" id="ARBA00023136"/>
    </source>
</evidence>
<dbReference type="AlphaFoldDB" id="U5DPH2"/>
<keyword evidence="6" id="KW-0560">Oxidoreductase</keyword>
<evidence type="ECO:0000313" key="13">
    <source>
        <dbReference type="Proteomes" id="UP000016960"/>
    </source>
</evidence>
<keyword evidence="5 10" id="KW-1133">Transmembrane helix</keyword>
<dbReference type="STRING" id="582515.KR51_00018040"/>
<keyword evidence="7 10" id="KW-0472">Membrane</keyword>
<dbReference type="PANTHER" id="PTHR34573:SF1">
    <property type="entry name" value="VITAMIN K EPOXIDE REDUCTASE DOMAIN-CONTAINING PROTEIN"/>
    <property type="match status" value="1"/>
</dbReference>
<evidence type="ECO:0000256" key="9">
    <source>
        <dbReference type="ARBA" id="ARBA00023284"/>
    </source>
</evidence>
<dbReference type="Proteomes" id="UP000016960">
    <property type="component" value="Unassembled WGS sequence"/>
</dbReference>
<keyword evidence="13" id="KW-1185">Reference proteome</keyword>
<feature type="domain" description="Vitamin K epoxide reductase" evidence="11">
    <location>
        <begin position="12"/>
        <end position="158"/>
    </location>
</feature>
<keyword evidence="3 10" id="KW-0812">Transmembrane</keyword>
<keyword evidence="4" id="KW-0874">Quinone</keyword>
<comment type="similarity">
    <text evidence="2">Belongs to the VKOR family.</text>
</comment>
<dbReference type="Pfam" id="PF07884">
    <property type="entry name" value="VKOR"/>
    <property type="match status" value="1"/>
</dbReference>
<dbReference type="Gene3D" id="3.40.30.10">
    <property type="entry name" value="Glutaredoxin"/>
    <property type="match status" value="1"/>
</dbReference>
<keyword evidence="9" id="KW-0676">Redox-active center</keyword>